<protein>
    <submittedName>
        <fullName evidence="1">Uncharacterized protein</fullName>
    </submittedName>
</protein>
<keyword evidence="2" id="KW-1185">Reference proteome</keyword>
<name>A0A5B9E8L2_9BACT</name>
<sequence length="161" mass="17881">MDEIEEHLRNLGSGNHSDNMDRLSRFSCYFCVVMTEDDFLGTVFLQNPEVASIVPEGESRKLRDVARRGIDLQLPVLGPNWNLATNLDQMRSQLAGGSICLGSPVLCEARDGEEKHGAWYLQDGSHRSLAYAMLLLMGEAQYEEQIAFCAMNAPMAAALTR</sequence>
<reference evidence="1 2" key="1">
    <citation type="submission" date="2019-08" db="EMBL/GenBank/DDBJ databases">
        <title>Complete genome sequence of Terriglobus albidus strain ORNL.</title>
        <authorList>
            <person name="Podar M."/>
        </authorList>
    </citation>
    <scope>NUCLEOTIDE SEQUENCE [LARGE SCALE GENOMIC DNA]</scope>
    <source>
        <strain evidence="1 2">ORNL</strain>
    </source>
</reference>
<accession>A0A5B9E8L2</accession>
<dbReference type="EMBL" id="CP042806">
    <property type="protein sequence ID" value="QEE28572.1"/>
    <property type="molecule type" value="Genomic_DNA"/>
</dbReference>
<dbReference type="KEGG" id="talb:FTW19_11535"/>
<gene>
    <name evidence="1" type="ORF">FTW19_11535</name>
</gene>
<proteinExistence type="predicted"/>
<evidence type="ECO:0000313" key="1">
    <source>
        <dbReference type="EMBL" id="QEE28572.1"/>
    </source>
</evidence>
<organism evidence="1 2">
    <name type="scientific">Terriglobus albidus</name>
    <dbReference type="NCBI Taxonomy" id="1592106"/>
    <lineage>
        <taxon>Bacteria</taxon>
        <taxon>Pseudomonadati</taxon>
        <taxon>Acidobacteriota</taxon>
        <taxon>Terriglobia</taxon>
        <taxon>Terriglobales</taxon>
        <taxon>Acidobacteriaceae</taxon>
        <taxon>Terriglobus</taxon>
    </lineage>
</organism>
<dbReference type="AlphaFoldDB" id="A0A5B9E8L2"/>
<evidence type="ECO:0000313" key="2">
    <source>
        <dbReference type="Proteomes" id="UP000321820"/>
    </source>
</evidence>
<dbReference type="RefSeq" id="WP_147647762.1">
    <property type="nucleotide sequence ID" value="NZ_CP042806.1"/>
</dbReference>
<dbReference type="Proteomes" id="UP000321820">
    <property type="component" value="Chromosome"/>
</dbReference>